<feature type="compositionally biased region" description="Polar residues" evidence="1">
    <location>
        <begin position="9"/>
        <end position="18"/>
    </location>
</feature>
<dbReference type="AlphaFoldDB" id="A0A8H6KH24"/>
<dbReference type="Proteomes" id="UP000654918">
    <property type="component" value="Unassembled WGS sequence"/>
</dbReference>
<reference evidence="2" key="1">
    <citation type="journal article" date="2020" name="Phytopathology">
        <title>Genome Sequence Resources of Colletotrichum truncatum, C. plurivorum, C. musicola, and C. sojae: Four Species Pathogenic to Soybean (Glycine max).</title>
        <authorList>
            <person name="Rogerio F."/>
            <person name="Boufleur T.R."/>
            <person name="Ciampi-Guillardi M."/>
            <person name="Sukno S.A."/>
            <person name="Thon M.R."/>
            <person name="Massola Junior N.S."/>
            <person name="Baroncelli R."/>
        </authorList>
    </citation>
    <scope>NUCLEOTIDE SEQUENCE</scope>
    <source>
        <strain evidence="2">LFN00145</strain>
    </source>
</reference>
<dbReference type="EMBL" id="WIGO01000082">
    <property type="protein sequence ID" value="KAF6831359.1"/>
    <property type="molecule type" value="Genomic_DNA"/>
</dbReference>
<comment type="caution">
    <text evidence="2">The sequence shown here is derived from an EMBL/GenBank/DDBJ whole genome shotgun (WGS) entry which is preliminary data.</text>
</comment>
<evidence type="ECO:0000256" key="1">
    <source>
        <dbReference type="SAM" id="MobiDB-lite"/>
    </source>
</evidence>
<feature type="compositionally biased region" description="Pro residues" evidence="1">
    <location>
        <begin position="28"/>
        <end position="42"/>
    </location>
</feature>
<gene>
    <name evidence="2" type="ORF">CPLU01_06778</name>
</gene>
<evidence type="ECO:0000313" key="2">
    <source>
        <dbReference type="EMBL" id="KAF6831359.1"/>
    </source>
</evidence>
<sequence length="120" mass="12699">MVADLASEMPSSTSTNRSPDIVRSAPATPTPPPPLAPPPPHPQLSDRPLPCSLYGTSAALADVDRSFYWHAAGGEMLGADERVFRRQMGLNGAATLNLRGTVVGTYFITTCDVVLASFKT</sequence>
<feature type="region of interest" description="Disordered" evidence="1">
    <location>
        <begin position="1"/>
        <end position="49"/>
    </location>
</feature>
<accession>A0A8H6KH24</accession>
<protein>
    <submittedName>
        <fullName evidence="2">Uncharacterized protein</fullName>
    </submittedName>
</protein>
<name>A0A8H6KH24_9PEZI</name>
<evidence type="ECO:0000313" key="3">
    <source>
        <dbReference type="Proteomes" id="UP000654918"/>
    </source>
</evidence>
<proteinExistence type="predicted"/>
<keyword evidence="3" id="KW-1185">Reference proteome</keyword>
<organism evidence="2 3">
    <name type="scientific">Colletotrichum plurivorum</name>
    <dbReference type="NCBI Taxonomy" id="2175906"/>
    <lineage>
        <taxon>Eukaryota</taxon>
        <taxon>Fungi</taxon>
        <taxon>Dikarya</taxon>
        <taxon>Ascomycota</taxon>
        <taxon>Pezizomycotina</taxon>
        <taxon>Sordariomycetes</taxon>
        <taxon>Hypocreomycetidae</taxon>
        <taxon>Glomerellales</taxon>
        <taxon>Glomerellaceae</taxon>
        <taxon>Colletotrichum</taxon>
        <taxon>Colletotrichum orchidearum species complex</taxon>
    </lineage>
</organism>